<keyword evidence="4" id="KW-0067">ATP-binding</keyword>
<dbReference type="Gene3D" id="3.30.420.150">
    <property type="entry name" value="Exopolyphosphatase. Domain 2"/>
    <property type="match status" value="1"/>
</dbReference>
<dbReference type="GO" id="GO:0046036">
    <property type="term" value="P:CTP metabolic process"/>
    <property type="evidence" value="ECO:0007669"/>
    <property type="project" value="TreeGrafter"/>
</dbReference>
<dbReference type="GO" id="GO:0005794">
    <property type="term" value="C:Golgi apparatus"/>
    <property type="evidence" value="ECO:0007669"/>
    <property type="project" value="TreeGrafter"/>
</dbReference>
<evidence type="ECO:0000313" key="6">
    <source>
        <dbReference type="EMBL" id="KAK2149543.1"/>
    </source>
</evidence>
<dbReference type="PANTHER" id="PTHR11782">
    <property type="entry name" value="ADENOSINE/GUANOSINE DIPHOSPHATASE"/>
    <property type="match status" value="1"/>
</dbReference>
<keyword evidence="7" id="KW-1185">Reference proteome</keyword>
<name>A0AAD9MZ56_9ANNE</name>
<evidence type="ECO:0000256" key="4">
    <source>
        <dbReference type="PIRSR" id="PIRSR600407-2"/>
    </source>
</evidence>
<evidence type="ECO:0008006" key="8">
    <source>
        <dbReference type="Google" id="ProtNLM"/>
    </source>
</evidence>
<keyword evidence="5" id="KW-1133">Transmembrane helix</keyword>
<dbReference type="Pfam" id="PF01150">
    <property type="entry name" value="GDA1_CD39"/>
    <property type="match status" value="1"/>
</dbReference>
<dbReference type="Gene3D" id="3.30.420.40">
    <property type="match status" value="1"/>
</dbReference>
<evidence type="ECO:0000313" key="7">
    <source>
        <dbReference type="Proteomes" id="UP001208570"/>
    </source>
</evidence>
<dbReference type="Proteomes" id="UP001208570">
    <property type="component" value="Unassembled WGS sequence"/>
</dbReference>
<keyword evidence="2" id="KW-0378">Hydrolase</keyword>
<dbReference type="GO" id="GO:0004382">
    <property type="term" value="F:GDP phosphatase activity"/>
    <property type="evidence" value="ECO:0007669"/>
    <property type="project" value="TreeGrafter"/>
</dbReference>
<evidence type="ECO:0000256" key="1">
    <source>
        <dbReference type="ARBA" id="ARBA00009283"/>
    </source>
</evidence>
<reference evidence="6" key="1">
    <citation type="journal article" date="2023" name="Mol. Biol. Evol.">
        <title>Third-Generation Sequencing Reveals the Adaptive Role of the Epigenome in Three Deep-Sea Polychaetes.</title>
        <authorList>
            <person name="Perez M."/>
            <person name="Aroh O."/>
            <person name="Sun Y."/>
            <person name="Lan Y."/>
            <person name="Juniper S.K."/>
            <person name="Young C.R."/>
            <person name="Angers B."/>
            <person name="Qian P.Y."/>
        </authorList>
    </citation>
    <scope>NUCLEOTIDE SEQUENCE</scope>
    <source>
        <strain evidence="6">P08H-3</strain>
    </source>
</reference>
<organism evidence="6 7">
    <name type="scientific">Paralvinella palmiformis</name>
    <dbReference type="NCBI Taxonomy" id="53620"/>
    <lineage>
        <taxon>Eukaryota</taxon>
        <taxon>Metazoa</taxon>
        <taxon>Spiralia</taxon>
        <taxon>Lophotrochozoa</taxon>
        <taxon>Annelida</taxon>
        <taxon>Polychaeta</taxon>
        <taxon>Sedentaria</taxon>
        <taxon>Canalipalpata</taxon>
        <taxon>Terebellida</taxon>
        <taxon>Terebelliformia</taxon>
        <taxon>Alvinellidae</taxon>
        <taxon>Paralvinella</taxon>
    </lineage>
</organism>
<evidence type="ECO:0000256" key="2">
    <source>
        <dbReference type="ARBA" id="ARBA00022801"/>
    </source>
</evidence>
<dbReference type="EMBL" id="JAODUP010000447">
    <property type="protein sequence ID" value="KAK2149543.1"/>
    <property type="molecule type" value="Genomic_DNA"/>
</dbReference>
<comment type="caution">
    <text evidence="6">The sequence shown here is derived from an EMBL/GenBank/DDBJ whole genome shotgun (WGS) entry which is preliminary data.</text>
</comment>
<evidence type="ECO:0000256" key="5">
    <source>
        <dbReference type="SAM" id="Phobius"/>
    </source>
</evidence>
<keyword evidence="5" id="KW-0472">Membrane</keyword>
<protein>
    <recommendedName>
        <fullName evidence="8">Ectonucleoside triphosphate diphosphohydrolase 7</fullName>
    </recommendedName>
</protein>
<evidence type="ECO:0000256" key="3">
    <source>
        <dbReference type="PIRSR" id="PIRSR600407-1"/>
    </source>
</evidence>
<feature type="transmembrane region" description="Helical" evidence="5">
    <location>
        <begin position="566"/>
        <end position="586"/>
    </location>
</feature>
<dbReference type="GO" id="GO:0006256">
    <property type="term" value="P:UDP catabolic process"/>
    <property type="evidence" value="ECO:0007669"/>
    <property type="project" value="TreeGrafter"/>
</dbReference>
<keyword evidence="5" id="KW-0812">Transmembrane</keyword>
<feature type="binding site" evidence="4">
    <location>
        <begin position="280"/>
        <end position="284"/>
    </location>
    <ligand>
        <name>ATP</name>
        <dbReference type="ChEBI" id="CHEBI:30616"/>
    </ligand>
</feature>
<dbReference type="GO" id="GO:0005524">
    <property type="term" value="F:ATP binding"/>
    <property type="evidence" value="ECO:0007669"/>
    <property type="project" value="UniProtKB-KW"/>
</dbReference>
<sequence length="631" mass="72657">MRLTLNIRCLWQLGFIPRFDGYACRVALPLCIFLVICILLSFNMHRKTSRNDEFLPTEKIHYPRSMPEATEIPIDLNQSSWSLHYGIIIDCGSSGSRVYVYWWPPHTGKINQLLSIQPVRGLKGKPLIKKIEPGITHTVGHPSKTAEYLQPLLDYASNAVPETKHHQTPLYVLATAGIIASDEHQSFKRQSLAFRDQQTLLASIRTAISQSCDFLFSETHVDVISGKQEAIYAWISINYALGQFDHDVSSDDQLTLVELPGFHPMMHVRKKTVGIMDMGGGSVQIAMEVPHNLCRDSAMGSVKDLMSEFSLGCTQTDLDHTYCVYVNTFLNYGSNTARKLYVERFFDNNLAHVITNVSQSFPVVSDPCLPIGYREQVTSPSGDQVITLHGTGIYDDCKNKLRHLLNLSTPCVREPCALDGTYLPEIDYRHSQFYGFSEFYYTMEDLLHIGGAYNYRQFQTLARAFCNHEWSELEKWQEQSLHPRADQNRYRLQCFKSAWLTLILHEGLKFPKSYNLLTSVQYIHGEELHWALGALLYKTRYYPLRELQNHEMHHYKPPWVLVELHYANYMVVTCFVIVLAAIFVYIRRLHPWQRQIPRVPTMSYFMTEEGQAEEGLHVAEFENKYFSGQHS</sequence>
<dbReference type="GO" id="GO:0045134">
    <property type="term" value="F:UDP phosphatase activity"/>
    <property type="evidence" value="ECO:0007669"/>
    <property type="project" value="TreeGrafter"/>
</dbReference>
<dbReference type="AlphaFoldDB" id="A0AAD9MZ56"/>
<feature type="transmembrane region" description="Helical" evidence="5">
    <location>
        <begin position="21"/>
        <end position="42"/>
    </location>
</feature>
<dbReference type="InterPro" id="IPR000407">
    <property type="entry name" value="GDA1_CD39_NTPase"/>
</dbReference>
<gene>
    <name evidence="6" type="ORF">LSH36_447g02014</name>
</gene>
<dbReference type="GO" id="GO:0016020">
    <property type="term" value="C:membrane"/>
    <property type="evidence" value="ECO:0007669"/>
    <property type="project" value="TreeGrafter"/>
</dbReference>
<accession>A0AAD9MZ56</accession>
<feature type="active site" description="Proton acceptor" evidence="3">
    <location>
        <position position="229"/>
    </location>
</feature>
<dbReference type="GO" id="GO:0017111">
    <property type="term" value="F:ribonucleoside triphosphate phosphatase activity"/>
    <property type="evidence" value="ECO:0007669"/>
    <property type="project" value="TreeGrafter"/>
</dbReference>
<keyword evidence="4" id="KW-0547">Nucleotide-binding</keyword>
<comment type="similarity">
    <text evidence="1">Belongs to the GDA1/CD39 NTPase family.</text>
</comment>
<proteinExistence type="inferred from homology"/>
<dbReference type="PANTHER" id="PTHR11782:SF121">
    <property type="entry name" value="NUCLEOSIDE-DIPHOSPHATASE MIG-23"/>
    <property type="match status" value="1"/>
</dbReference>